<evidence type="ECO:0000313" key="1">
    <source>
        <dbReference type="EMBL" id="JAD52998.1"/>
    </source>
</evidence>
<dbReference type="EMBL" id="GBRH01244897">
    <property type="protein sequence ID" value="JAD52998.1"/>
    <property type="molecule type" value="Transcribed_RNA"/>
</dbReference>
<name>A0A0A9AT03_ARUDO</name>
<reference evidence="1" key="1">
    <citation type="submission" date="2014-09" db="EMBL/GenBank/DDBJ databases">
        <authorList>
            <person name="Magalhaes I.L.F."/>
            <person name="Oliveira U."/>
            <person name="Santos F.R."/>
            <person name="Vidigal T.H.D.A."/>
            <person name="Brescovit A.D."/>
            <person name="Santos A.J."/>
        </authorList>
    </citation>
    <scope>NUCLEOTIDE SEQUENCE</scope>
    <source>
        <tissue evidence="1">Shoot tissue taken approximately 20 cm above the soil surface</tissue>
    </source>
</reference>
<reference evidence="1" key="2">
    <citation type="journal article" date="2015" name="Data Brief">
        <title>Shoot transcriptome of the giant reed, Arundo donax.</title>
        <authorList>
            <person name="Barrero R.A."/>
            <person name="Guerrero F.D."/>
            <person name="Moolhuijzen P."/>
            <person name="Goolsby J.A."/>
            <person name="Tidwell J."/>
            <person name="Bellgard S.E."/>
            <person name="Bellgard M.I."/>
        </authorList>
    </citation>
    <scope>NUCLEOTIDE SEQUENCE</scope>
    <source>
        <tissue evidence="1">Shoot tissue taken approximately 20 cm above the soil surface</tissue>
    </source>
</reference>
<sequence length="72" mass="7759">MIFPSLGSIPNLIRWHPVSTSSNPLYLYFMAPNCSRLFTAILTASGSGASTNSKLCTSLKPKASILKTAMPR</sequence>
<organism evidence="1">
    <name type="scientific">Arundo donax</name>
    <name type="common">Giant reed</name>
    <name type="synonym">Donax arundinaceus</name>
    <dbReference type="NCBI Taxonomy" id="35708"/>
    <lineage>
        <taxon>Eukaryota</taxon>
        <taxon>Viridiplantae</taxon>
        <taxon>Streptophyta</taxon>
        <taxon>Embryophyta</taxon>
        <taxon>Tracheophyta</taxon>
        <taxon>Spermatophyta</taxon>
        <taxon>Magnoliopsida</taxon>
        <taxon>Liliopsida</taxon>
        <taxon>Poales</taxon>
        <taxon>Poaceae</taxon>
        <taxon>PACMAD clade</taxon>
        <taxon>Arundinoideae</taxon>
        <taxon>Arundineae</taxon>
        <taxon>Arundo</taxon>
    </lineage>
</organism>
<accession>A0A0A9AT03</accession>
<proteinExistence type="predicted"/>
<protein>
    <submittedName>
        <fullName evidence="1">Uncharacterized protein</fullName>
    </submittedName>
</protein>
<dbReference type="AlphaFoldDB" id="A0A0A9AT03"/>